<dbReference type="OrthoDB" id="10667395at2759"/>
<dbReference type="EMBL" id="SRLO01001009">
    <property type="protein sequence ID" value="TNN42840.1"/>
    <property type="molecule type" value="Genomic_DNA"/>
</dbReference>
<feature type="compositionally biased region" description="Basic and acidic residues" evidence="1">
    <location>
        <begin position="303"/>
        <end position="314"/>
    </location>
</feature>
<protein>
    <submittedName>
        <fullName evidence="2">Uncharacterized protein</fullName>
    </submittedName>
</protein>
<sequence>MASWLRLAKAFTHDEQLKTRGFWELGDGPGCYDQMSETQPPADIRQQPDRLISPTTGLLFISSQKAASAEFSPLANDRPADRRGEARSAHCDTRLISGFTSVRGPLEGLAAQAAHVAAVLAVRLAAVAPQRVGVLAQQAAVVALVTALGLRLGDLRPLVDHVGDLEGTERNTETDSYGRKDSNERGTPEPEEPKTLRLSVTPSSIPWASASVRVTLSSPATPPGDITRLWDTAACDRAVLGGRLETEGRRGPPVTSLVNSGGGVGLHLGEGLGQAGVVDGQGDLLPTGGDQSRAADDGQAAQRVEDDAGGHRGVDGRQELAARVGDEAGVHGQGLGEEAALLQGLLEEGVVNLEERARLQMKRKERERDSLKCVTTACGYVVAFEKKCQGHSCSHI</sequence>
<keyword evidence="3" id="KW-1185">Reference proteome</keyword>
<organism evidence="2 3">
    <name type="scientific">Liparis tanakae</name>
    <name type="common">Tanaka's snailfish</name>
    <dbReference type="NCBI Taxonomy" id="230148"/>
    <lineage>
        <taxon>Eukaryota</taxon>
        <taxon>Metazoa</taxon>
        <taxon>Chordata</taxon>
        <taxon>Craniata</taxon>
        <taxon>Vertebrata</taxon>
        <taxon>Euteleostomi</taxon>
        <taxon>Actinopterygii</taxon>
        <taxon>Neopterygii</taxon>
        <taxon>Teleostei</taxon>
        <taxon>Neoteleostei</taxon>
        <taxon>Acanthomorphata</taxon>
        <taxon>Eupercaria</taxon>
        <taxon>Perciformes</taxon>
        <taxon>Cottioidei</taxon>
        <taxon>Cottales</taxon>
        <taxon>Liparidae</taxon>
        <taxon>Liparis</taxon>
    </lineage>
</organism>
<feature type="compositionally biased region" description="Basic and acidic residues" evidence="1">
    <location>
        <begin position="166"/>
        <end position="195"/>
    </location>
</feature>
<evidence type="ECO:0000313" key="3">
    <source>
        <dbReference type="Proteomes" id="UP000314294"/>
    </source>
</evidence>
<evidence type="ECO:0000256" key="1">
    <source>
        <dbReference type="SAM" id="MobiDB-lite"/>
    </source>
</evidence>
<evidence type="ECO:0000313" key="2">
    <source>
        <dbReference type="EMBL" id="TNN42840.1"/>
    </source>
</evidence>
<gene>
    <name evidence="2" type="ORF">EYF80_046970</name>
</gene>
<feature type="region of interest" description="Disordered" evidence="1">
    <location>
        <begin position="280"/>
        <end position="314"/>
    </location>
</feature>
<dbReference type="AlphaFoldDB" id="A0A4Z2FPQ2"/>
<accession>A0A4Z2FPQ2</accession>
<name>A0A4Z2FPQ2_9TELE</name>
<comment type="caution">
    <text evidence="2">The sequence shown here is derived from an EMBL/GenBank/DDBJ whole genome shotgun (WGS) entry which is preliminary data.</text>
</comment>
<reference evidence="2 3" key="1">
    <citation type="submission" date="2019-03" db="EMBL/GenBank/DDBJ databases">
        <title>First draft genome of Liparis tanakae, snailfish: a comprehensive survey of snailfish specific genes.</title>
        <authorList>
            <person name="Kim W."/>
            <person name="Song I."/>
            <person name="Jeong J.-H."/>
            <person name="Kim D."/>
            <person name="Kim S."/>
            <person name="Ryu S."/>
            <person name="Song J.Y."/>
            <person name="Lee S.K."/>
        </authorList>
    </citation>
    <scope>NUCLEOTIDE SEQUENCE [LARGE SCALE GENOMIC DNA]</scope>
    <source>
        <tissue evidence="2">Muscle</tissue>
    </source>
</reference>
<feature type="region of interest" description="Disordered" evidence="1">
    <location>
        <begin position="166"/>
        <end position="197"/>
    </location>
</feature>
<dbReference type="Proteomes" id="UP000314294">
    <property type="component" value="Unassembled WGS sequence"/>
</dbReference>
<proteinExistence type="predicted"/>